<keyword evidence="7" id="KW-1015">Disulfide bond</keyword>
<reference evidence="15" key="1">
    <citation type="journal article" date="2013" name="Science">
        <title>Comparative analysis of bat genomes provides insight into the evolution of flight and immunity.</title>
        <authorList>
            <person name="Zhang G."/>
            <person name="Cowled C."/>
            <person name="Shi Z."/>
            <person name="Huang Z."/>
            <person name="Bishop-Lilly K.A."/>
            <person name="Fang X."/>
            <person name="Wynne J.W."/>
            <person name="Xiong Z."/>
            <person name="Baker M.L."/>
            <person name="Zhao W."/>
            <person name="Tachedjian M."/>
            <person name="Zhu Y."/>
            <person name="Zhou P."/>
            <person name="Jiang X."/>
            <person name="Ng J."/>
            <person name="Yang L."/>
            <person name="Wu L."/>
            <person name="Xiao J."/>
            <person name="Feng Y."/>
            <person name="Chen Y."/>
            <person name="Sun X."/>
            <person name="Zhang Y."/>
            <person name="Marsh G.A."/>
            <person name="Crameri G."/>
            <person name="Broder C.C."/>
            <person name="Frey K.G."/>
            <person name="Wang L.F."/>
            <person name="Wang J."/>
        </authorList>
    </citation>
    <scope>NUCLEOTIDE SEQUENCE [LARGE SCALE GENOMIC DNA]</scope>
</reference>
<keyword evidence="5 12" id="KW-0479">Metal-binding</keyword>
<evidence type="ECO:0000256" key="9">
    <source>
        <dbReference type="ARBA" id="ARBA00023239"/>
    </source>
</evidence>
<evidence type="ECO:0000313" key="14">
    <source>
        <dbReference type="EMBL" id="ELK28032.1"/>
    </source>
</evidence>
<dbReference type="PROSITE" id="PS51144">
    <property type="entry name" value="ALPHA_CA_2"/>
    <property type="match status" value="1"/>
</dbReference>
<keyword evidence="9 12" id="KW-0456">Lyase</keyword>
<dbReference type="InterPro" id="IPR001148">
    <property type="entry name" value="CA_dom"/>
</dbReference>
<evidence type="ECO:0000313" key="15">
    <source>
        <dbReference type="Proteomes" id="UP000010556"/>
    </source>
</evidence>
<evidence type="ECO:0000256" key="6">
    <source>
        <dbReference type="ARBA" id="ARBA00022833"/>
    </source>
</evidence>
<evidence type="ECO:0000256" key="10">
    <source>
        <dbReference type="ARBA" id="ARBA00025355"/>
    </source>
</evidence>
<keyword evidence="15" id="KW-1185">Reference proteome</keyword>
<dbReference type="PANTHER" id="PTHR18952:SF110">
    <property type="entry name" value="CARBONIC ANHYDRASE 6"/>
    <property type="match status" value="1"/>
</dbReference>
<keyword evidence="4" id="KW-0964">Secreted</keyword>
<dbReference type="eggNOG" id="KOG0382">
    <property type="taxonomic scope" value="Eukaryota"/>
</dbReference>
<dbReference type="Pfam" id="PF00194">
    <property type="entry name" value="Carb_anhydrase"/>
    <property type="match status" value="2"/>
</dbReference>
<dbReference type="EMBL" id="KB109639">
    <property type="protein sequence ID" value="ELK28032.1"/>
    <property type="molecule type" value="Genomic_DNA"/>
</dbReference>
<dbReference type="GO" id="GO:0008270">
    <property type="term" value="F:zinc ion binding"/>
    <property type="evidence" value="ECO:0007669"/>
    <property type="project" value="UniProtKB-UniRule"/>
</dbReference>
<evidence type="ECO:0000256" key="1">
    <source>
        <dbReference type="ARBA" id="ARBA00001947"/>
    </source>
</evidence>
<evidence type="ECO:0000256" key="2">
    <source>
        <dbReference type="ARBA" id="ARBA00004613"/>
    </source>
</evidence>
<evidence type="ECO:0000259" key="13">
    <source>
        <dbReference type="PROSITE" id="PS51144"/>
    </source>
</evidence>
<dbReference type="SUPFAM" id="SSF51069">
    <property type="entry name" value="Carbonic anhydrase"/>
    <property type="match status" value="1"/>
</dbReference>
<comment type="catalytic activity">
    <reaction evidence="11 12">
        <text>hydrogencarbonate + H(+) = CO2 + H2O</text>
        <dbReference type="Rhea" id="RHEA:10748"/>
        <dbReference type="ChEBI" id="CHEBI:15377"/>
        <dbReference type="ChEBI" id="CHEBI:15378"/>
        <dbReference type="ChEBI" id="CHEBI:16526"/>
        <dbReference type="ChEBI" id="CHEBI:17544"/>
        <dbReference type="EC" id="4.2.1.1"/>
    </reaction>
</comment>
<dbReference type="InterPro" id="IPR036398">
    <property type="entry name" value="CA_dom_sf"/>
</dbReference>
<keyword evidence="12" id="KW-0732">Signal</keyword>
<organism evidence="14 15">
    <name type="scientific">Myotis davidii</name>
    <name type="common">David's myotis</name>
    <dbReference type="NCBI Taxonomy" id="225400"/>
    <lineage>
        <taxon>Eukaryota</taxon>
        <taxon>Metazoa</taxon>
        <taxon>Chordata</taxon>
        <taxon>Craniata</taxon>
        <taxon>Vertebrata</taxon>
        <taxon>Euteleostomi</taxon>
        <taxon>Mammalia</taxon>
        <taxon>Eutheria</taxon>
        <taxon>Laurasiatheria</taxon>
        <taxon>Chiroptera</taxon>
        <taxon>Yangochiroptera</taxon>
        <taxon>Vespertilionidae</taxon>
        <taxon>Myotis</taxon>
    </lineage>
</organism>
<protein>
    <recommendedName>
        <fullName evidence="12">Carbonic anhydrase</fullName>
        <ecNumber evidence="12">4.2.1.1</ecNumber>
    </recommendedName>
</protein>
<gene>
    <name evidence="14" type="ORF">MDA_GLEAN10024413</name>
</gene>
<evidence type="ECO:0000256" key="5">
    <source>
        <dbReference type="ARBA" id="ARBA00022723"/>
    </source>
</evidence>
<accession>L5LPR8</accession>
<keyword evidence="6 12" id="KW-0862">Zinc</keyword>
<dbReference type="EC" id="4.2.1.1" evidence="12"/>
<comment type="similarity">
    <text evidence="3 12">Belongs to the alpha-carbonic anhydrase family.</text>
</comment>
<dbReference type="InterPro" id="IPR023561">
    <property type="entry name" value="Carbonic_anhydrase_a-class"/>
</dbReference>
<dbReference type="PROSITE" id="PS00162">
    <property type="entry name" value="ALPHA_CA_1"/>
    <property type="match status" value="1"/>
</dbReference>
<comment type="cofactor">
    <cofactor evidence="1 12">
        <name>Zn(2+)</name>
        <dbReference type="ChEBI" id="CHEBI:29105"/>
    </cofactor>
</comment>
<dbReference type="Proteomes" id="UP000010556">
    <property type="component" value="Unassembled WGS sequence"/>
</dbReference>
<dbReference type="GO" id="GO:0004089">
    <property type="term" value="F:carbonate dehydratase activity"/>
    <property type="evidence" value="ECO:0007669"/>
    <property type="project" value="UniProtKB-UniRule"/>
</dbReference>
<proteinExistence type="inferred from homology"/>
<dbReference type="GO" id="GO:0005615">
    <property type="term" value="C:extracellular space"/>
    <property type="evidence" value="ECO:0007669"/>
    <property type="project" value="TreeGrafter"/>
</dbReference>
<comment type="function">
    <text evidence="10">Reversible hydration of carbon dioxide. Its role in saliva is unknown.</text>
</comment>
<evidence type="ECO:0000256" key="3">
    <source>
        <dbReference type="ARBA" id="ARBA00010718"/>
    </source>
</evidence>
<dbReference type="AlphaFoldDB" id="L5LPR8"/>
<evidence type="ECO:0000256" key="11">
    <source>
        <dbReference type="ARBA" id="ARBA00048348"/>
    </source>
</evidence>
<dbReference type="SMART" id="SM01057">
    <property type="entry name" value="Carb_anhydrase"/>
    <property type="match status" value="1"/>
</dbReference>
<dbReference type="Gene3D" id="3.10.200.10">
    <property type="entry name" value="Alpha carbonic anhydrase"/>
    <property type="match status" value="1"/>
</dbReference>
<feature type="chain" id="PRO_5025095328" description="Carbonic anhydrase" evidence="12">
    <location>
        <begin position="17"/>
        <end position="342"/>
    </location>
</feature>
<dbReference type="InterPro" id="IPR018338">
    <property type="entry name" value="Carbonic_anhydrase_a-class_CS"/>
</dbReference>
<keyword evidence="8" id="KW-0325">Glycoprotein</keyword>
<comment type="subcellular location">
    <subcellularLocation>
        <location evidence="2">Secreted</location>
    </subcellularLocation>
</comment>
<feature type="domain" description="Alpha-carbonic anhydrase" evidence="13">
    <location>
        <begin position="18"/>
        <end position="301"/>
    </location>
</feature>
<evidence type="ECO:0000256" key="12">
    <source>
        <dbReference type="RuleBase" id="RU367011"/>
    </source>
</evidence>
<evidence type="ECO:0000256" key="8">
    <source>
        <dbReference type="ARBA" id="ARBA00023180"/>
    </source>
</evidence>
<feature type="signal peptide" evidence="12">
    <location>
        <begin position="1"/>
        <end position="16"/>
    </location>
</feature>
<evidence type="ECO:0000256" key="7">
    <source>
        <dbReference type="ARBA" id="ARBA00023157"/>
    </source>
</evidence>
<evidence type="ECO:0000256" key="4">
    <source>
        <dbReference type="ARBA" id="ARBA00022525"/>
    </source>
</evidence>
<dbReference type="PANTHER" id="PTHR18952">
    <property type="entry name" value="CARBONIC ANHYDRASE"/>
    <property type="match status" value="1"/>
</dbReference>
<sequence length="342" mass="38225">MRTLITLPLLFLGVLAHQDWTYTEGPNDETHWPEEYPTCGGDRQSPIDVQRKKVRYNPSLKALNLTGYEAQGGDFVMTNNGHTVQISLPPTMRMTTAEGTEYIAVQMHFHWGGAALEISGSEHTIDGLRYAAEIHVVHYNSKYESYDIAKDAPDGLAVLAALIEPGDRQVGRRGQGQLLPTEAPALFALQVKDYAENSYYSNFISHLEDVRDLGQSTVLSSLDVQDMLPTDLRFYYTYGGSLTTPPCTENVRWFLLADFVQLSRAQIRKLENSLLGHQDETIHNVYRTAQPLNGRVVEANFEYHSDYRKINPQLFFAICGLLLPSVSGGPLSSGNRAGRRVS</sequence>
<name>L5LPR8_MYODS</name>